<evidence type="ECO:0000313" key="4">
    <source>
        <dbReference type="Proteomes" id="UP000031552"/>
    </source>
</evidence>
<accession>A0A090D1C2</accession>
<organism evidence="3 4">
    <name type="scientific">Candidatus Criblamydia sequanensis CRIB-18</name>
    <dbReference type="NCBI Taxonomy" id="1437425"/>
    <lineage>
        <taxon>Bacteria</taxon>
        <taxon>Pseudomonadati</taxon>
        <taxon>Chlamydiota</taxon>
        <taxon>Chlamydiia</taxon>
        <taxon>Parachlamydiales</taxon>
        <taxon>Candidatus Criblamydiaceae</taxon>
        <taxon>Candidatus Criblamydia</taxon>
    </lineage>
</organism>
<protein>
    <submittedName>
        <fullName evidence="3">Conserved putative secreted protein</fullName>
    </submittedName>
</protein>
<evidence type="ECO:0000256" key="1">
    <source>
        <dbReference type="SAM" id="SignalP"/>
    </source>
</evidence>
<name>A0A090D1C2_9BACT</name>
<dbReference type="InterPro" id="IPR054498">
    <property type="entry name" value="2H-SAK"/>
</dbReference>
<sequence>MFKTKSFRFLSALLFFLTISFTPLTSYAGDWVLEDQAHVMDEAREICAPGILKQKDNGYLYVQVDNRFVTQILPLIQVDGKIVPPVHVTSKKGIGAHISVMYENERIDNEIWTITELGSEFSFQVIELRTVKIVKEGKAKKLWLLAVSCPELSVLRESYGLKPLLKGHDFHITLGYQIPGSAKELNVEEMELLLEECILDAA</sequence>
<feature type="chain" id="PRO_5001853823" evidence="1">
    <location>
        <begin position="29"/>
        <end position="202"/>
    </location>
</feature>
<evidence type="ECO:0000259" key="2">
    <source>
        <dbReference type="Pfam" id="PF22547"/>
    </source>
</evidence>
<keyword evidence="1" id="KW-0732">Signal</keyword>
<reference evidence="3" key="1">
    <citation type="submission" date="2013-12" db="EMBL/GenBank/DDBJ databases">
        <authorList>
            <person name="Linke B."/>
        </authorList>
    </citation>
    <scope>NUCLEOTIDE SEQUENCE [LARGE SCALE GENOMIC DNA]</scope>
    <source>
        <strain evidence="3">CRIB-18</strain>
    </source>
</reference>
<dbReference type="STRING" id="1437425.CSEC_2375"/>
<dbReference type="RefSeq" id="WP_041018733.1">
    <property type="nucleotide sequence ID" value="NZ_CCEJ010000014.1"/>
</dbReference>
<feature type="domain" description="Swiss Army Knife 2H phosphoesterase" evidence="2">
    <location>
        <begin position="61"/>
        <end position="178"/>
    </location>
</feature>
<dbReference type="Pfam" id="PF22547">
    <property type="entry name" value="2H-SAK"/>
    <property type="match status" value="1"/>
</dbReference>
<feature type="signal peptide" evidence="1">
    <location>
        <begin position="1"/>
        <end position="28"/>
    </location>
</feature>
<dbReference type="eggNOG" id="ENOG5033WCP">
    <property type="taxonomic scope" value="Bacteria"/>
</dbReference>
<dbReference type="OrthoDB" id="21066at2"/>
<dbReference type="AlphaFoldDB" id="A0A090D1C2"/>
<reference evidence="3" key="2">
    <citation type="submission" date="2014-09" db="EMBL/GenBank/DDBJ databases">
        <title>Criblamydia sequanensis harbors a mega-plasmid encoding arsenite resistance.</title>
        <authorList>
            <person name="Bertelli C."/>
            <person name="Goesmann A."/>
            <person name="Greub G."/>
        </authorList>
    </citation>
    <scope>NUCLEOTIDE SEQUENCE [LARGE SCALE GENOMIC DNA]</scope>
    <source>
        <strain evidence="3">CRIB-18</strain>
    </source>
</reference>
<comment type="caution">
    <text evidence="3">The sequence shown here is derived from an EMBL/GenBank/DDBJ whole genome shotgun (WGS) entry which is preliminary data.</text>
</comment>
<keyword evidence="4" id="KW-1185">Reference proteome</keyword>
<dbReference type="Proteomes" id="UP000031552">
    <property type="component" value="Unassembled WGS sequence"/>
</dbReference>
<gene>
    <name evidence="3" type="ORF">CSEC_2375</name>
</gene>
<dbReference type="EMBL" id="CCEJ010000014">
    <property type="protein sequence ID" value="CDR35181.1"/>
    <property type="molecule type" value="Genomic_DNA"/>
</dbReference>
<proteinExistence type="predicted"/>
<evidence type="ECO:0000313" key="3">
    <source>
        <dbReference type="EMBL" id="CDR35181.1"/>
    </source>
</evidence>